<comment type="similarity">
    <text evidence="1">Belongs to the glycosyl hydrolase 5 (cellulase A) family.</text>
</comment>
<dbReference type="GO" id="GO:0009986">
    <property type="term" value="C:cell surface"/>
    <property type="evidence" value="ECO:0007669"/>
    <property type="project" value="TreeGrafter"/>
</dbReference>
<dbReference type="Gene3D" id="3.20.20.80">
    <property type="entry name" value="Glycosidases"/>
    <property type="match status" value="1"/>
</dbReference>
<accession>A0A1Z5KTI3</accession>
<evidence type="ECO:0000256" key="3">
    <source>
        <dbReference type="ARBA" id="ARBA00022801"/>
    </source>
</evidence>
<feature type="compositionally biased region" description="Polar residues" evidence="5">
    <location>
        <begin position="93"/>
        <end position="102"/>
    </location>
</feature>
<name>A0A1Z5KTI3_FISSO</name>
<keyword evidence="2" id="KW-0732">Signal</keyword>
<dbReference type="GO" id="GO:0009251">
    <property type="term" value="P:glucan catabolic process"/>
    <property type="evidence" value="ECO:0007669"/>
    <property type="project" value="TreeGrafter"/>
</dbReference>
<dbReference type="InParanoid" id="A0A1Z5KTI3"/>
<dbReference type="Pfam" id="PF00150">
    <property type="entry name" value="Cellulase"/>
    <property type="match status" value="1"/>
</dbReference>
<evidence type="ECO:0000256" key="2">
    <source>
        <dbReference type="ARBA" id="ARBA00022729"/>
    </source>
</evidence>
<proteinExistence type="inferred from homology"/>
<dbReference type="PROSITE" id="PS51175">
    <property type="entry name" value="CBM6"/>
    <property type="match status" value="3"/>
</dbReference>
<dbReference type="SUPFAM" id="SSF49785">
    <property type="entry name" value="Galactose-binding domain-like"/>
    <property type="match status" value="3"/>
</dbReference>
<dbReference type="GO" id="GO:0008422">
    <property type="term" value="F:beta-glucosidase activity"/>
    <property type="evidence" value="ECO:0007669"/>
    <property type="project" value="TreeGrafter"/>
</dbReference>
<dbReference type="InterPro" id="IPR006584">
    <property type="entry name" value="Cellulose-bd_IV"/>
</dbReference>
<dbReference type="AlphaFoldDB" id="A0A1Z5KTI3"/>
<dbReference type="EMBL" id="BDSP01000295">
    <property type="protein sequence ID" value="GAX29633.1"/>
    <property type="molecule type" value="Genomic_DNA"/>
</dbReference>
<feature type="compositionally biased region" description="Low complexity" evidence="5">
    <location>
        <begin position="103"/>
        <end position="119"/>
    </location>
</feature>
<feature type="domain" description="CBM6" evidence="6">
    <location>
        <begin position="1"/>
        <end position="85"/>
    </location>
</feature>
<keyword evidence="4" id="KW-0326">Glycosidase</keyword>
<dbReference type="Gene3D" id="2.60.120.260">
    <property type="entry name" value="Galactose-binding domain-like"/>
    <property type="match status" value="3"/>
</dbReference>
<evidence type="ECO:0000259" key="6">
    <source>
        <dbReference type="PROSITE" id="PS51175"/>
    </source>
</evidence>
<reference evidence="7 8" key="1">
    <citation type="journal article" date="2015" name="Plant Cell">
        <title>Oil accumulation by the oleaginous diatom Fistulifera solaris as revealed by the genome and transcriptome.</title>
        <authorList>
            <person name="Tanaka T."/>
            <person name="Maeda Y."/>
            <person name="Veluchamy A."/>
            <person name="Tanaka M."/>
            <person name="Abida H."/>
            <person name="Marechal E."/>
            <person name="Bowler C."/>
            <person name="Muto M."/>
            <person name="Sunaga Y."/>
            <person name="Tanaka M."/>
            <person name="Yoshino T."/>
            <person name="Taniguchi T."/>
            <person name="Fukuda Y."/>
            <person name="Nemoto M."/>
            <person name="Matsumoto M."/>
            <person name="Wong P.S."/>
            <person name="Aburatani S."/>
            <person name="Fujibuchi W."/>
        </authorList>
    </citation>
    <scope>NUCLEOTIDE SEQUENCE [LARGE SCALE GENOMIC DNA]</scope>
    <source>
        <strain evidence="7 8">JPCC DA0580</strain>
    </source>
</reference>
<evidence type="ECO:0000313" key="8">
    <source>
        <dbReference type="Proteomes" id="UP000198406"/>
    </source>
</evidence>
<dbReference type="CDD" id="cd04080">
    <property type="entry name" value="CBM6_cellulase-like"/>
    <property type="match status" value="3"/>
</dbReference>
<dbReference type="GO" id="GO:0030246">
    <property type="term" value="F:carbohydrate binding"/>
    <property type="evidence" value="ECO:0007669"/>
    <property type="project" value="InterPro"/>
</dbReference>
<feature type="domain" description="CBM6" evidence="6">
    <location>
        <begin position="714"/>
        <end position="834"/>
    </location>
</feature>
<dbReference type="OrthoDB" id="1887033at2759"/>
<dbReference type="SMART" id="SM00606">
    <property type="entry name" value="CBD_IV"/>
    <property type="match status" value="2"/>
</dbReference>
<comment type="caution">
    <text evidence="7">The sequence shown here is derived from an EMBL/GenBank/DDBJ whole genome shotgun (WGS) entry which is preliminary data.</text>
</comment>
<dbReference type="InterPro" id="IPR050386">
    <property type="entry name" value="Glycosyl_hydrolase_5"/>
</dbReference>
<dbReference type="GO" id="GO:0005576">
    <property type="term" value="C:extracellular region"/>
    <property type="evidence" value="ECO:0007669"/>
    <property type="project" value="TreeGrafter"/>
</dbReference>
<evidence type="ECO:0000256" key="4">
    <source>
        <dbReference type="ARBA" id="ARBA00023295"/>
    </source>
</evidence>
<dbReference type="Pfam" id="PF03422">
    <property type="entry name" value="CBM_6"/>
    <property type="match status" value="3"/>
</dbReference>
<evidence type="ECO:0000256" key="5">
    <source>
        <dbReference type="SAM" id="MobiDB-lite"/>
    </source>
</evidence>
<evidence type="ECO:0000313" key="7">
    <source>
        <dbReference type="EMBL" id="GAX29633.1"/>
    </source>
</evidence>
<dbReference type="InterPro" id="IPR017853">
    <property type="entry name" value="GH"/>
</dbReference>
<dbReference type="Proteomes" id="UP000198406">
    <property type="component" value="Unassembled WGS sequence"/>
</dbReference>
<dbReference type="InterPro" id="IPR001547">
    <property type="entry name" value="Glyco_hydro_5"/>
</dbReference>
<gene>
    <name evidence="7" type="ORF">FisN_UnNu122</name>
</gene>
<protein>
    <recommendedName>
        <fullName evidence="6">CBM6 domain-containing protein</fullName>
    </recommendedName>
</protein>
<feature type="domain" description="CBM6" evidence="6">
    <location>
        <begin position="188"/>
        <end position="308"/>
    </location>
</feature>
<organism evidence="7 8">
    <name type="scientific">Fistulifera solaris</name>
    <name type="common">Oleaginous diatom</name>
    <dbReference type="NCBI Taxonomy" id="1519565"/>
    <lineage>
        <taxon>Eukaryota</taxon>
        <taxon>Sar</taxon>
        <taxon>Stramenopiles</taxon>
        <taxon>Ochrophyta</taxon>
        <taxon>Bacillariophyta</taxon>
        <taxon>Bacillariophyceae</taxon>
        <taxon>Bacillariophycidae</taxon>
        <taxon>Naviculales</taxon>
        <taxon>Naviculaceae</taxon>
        <taxon>Fistulifera</taxon>
    </lineage>
</organism>
<dbReference type="PANTHER" id="PTHR31297:SF13">
    <property type="entry name" value="PUTATIVE-RELATED"/>
    <property type="match status" value="1"/>
</dbReference>
<feature type="compositionally biased region" description="Polar residues" evidence="5">
    <location>
        <begin position="120"/>
        <end position="137"/>
    </location>
</feature>
<keyword evidence="8" id="KW-1185">Reference proteome</keyword>
<dbReference type="InterPro" id="IPR008979">
    <property type="entry name" value="Galactose-bd-like_sf"/>
</dbReference>
<keyword evidence="3" id="KW-0378">Hydrolase</keyword>
<feature type="region of interest" description="Disordered" evidence="5">
    <location>
        <begin position="93"/>
        <end position="137"/>
    </location>
</feature>
<dbReference type="InterPro" id="IPR005084">
    <property type="entry name" value="CBM6"/>
</dbReference>
<evidence type="ECO:0000256" key="1">
    <source>
        <dbReference type="ARBA" id="ARBA00005641"/>
    </source>
</evidence>
<dbReference type="PANTHER" id="PTHR31297">
    <property type="entry name" value="GLUCAN ENDO-1,6-BETA-GLUCOSIDASE B"/>
    <property type="match status" value="1"/>
</dbReference>
<dbReference type="SUPFAM" id="SSF51445">
    <property type="entry name" value="(Trans)glycosidases"/>
    <property type="match status" value="1"/>
</dbReference>
<sequence length="837" mass="93036">MSWYADVTQGGDYIIRYRIASYSGEGSFAISNGTTSLIISDPFPSTGGWQNWITIEQEIKLEAGITQLVLTVLDDGWNIHWLDISFSGVLPMSPSQGPTSEQSRTPSSFPSRFPSKTPSLMPTQLPSALPSKSPSQSPTLKVVELPVGNSPSVFPSLAPFKQPDAVHSNSPTDYIDTGCQIFKVAGATRIEAEAFCSSSGVRIEPTSDSWGGENVGYLESGDWMTWYLDVPEEDNYFVSFRVASFSGDGAYKISTNSVTLAIKNTLPSTGGWQNWVTIRHEVKLSAGRWPLELTVLAAGWNINWIEIEKKEPVVPSGFVKANKQEIVDPNGQSLLLRGMGLGGWMIQEPYMLRNDFKGQYEFFAELAELMGQTGVADYQQAWLDKWMTFEDVQALKAAGFNSIRAALHYNLFTLPIENEPVRGNDTWIESSFARLDLLLEWCIAEKMYLIIDLHAAPGGQGRDSKISDFDDTKPSLWEDPENVRKTIALWKKIAVRYANEPWVAGYDLLNEPNWGFSGGNGNGCDDTVNGPLKDFYDRVIVAIREVDRNHAIYIEGNCWGNNHNGLWPMNDDTVVLSFHRYWIDNSVWTIQDYLSLSNQHQVPLWMGESGENTDGWYRDSVRLLESNSIGWAYWTLKKMQSTSGVFSMSVPTDYQTLLYYWRNGGSKPDATFTRNAMMQVADASLLRHVVRNDGAILALTGCLGAPFASVSGRTRLEAEGFCNMQRVSTENTQDIGGGQNSGWPSGDGWIAHNINVNTAGTFHVHFRYSSMSGGGLQLEIESSGKVLGRASFSSTGGWQSWASETIQVQLPAGKYTVLLRSTSWGWNLNYFEITQTI</sequence>